<feature type="domain" description="AMP-dependent synthetase/ligase" evidence="3">
    <location>
        <begin position="25"/>
        <end position="349"/>
    </location>
</feature>
<dbReference type="InterPro" id="IPR045851">
    <property type="entry name" value="AMP-bd_C_sf"/>
</dbReference>
<feature type="domain" description="AMP-binding enzyme C-terminal" evidence="4">
    <location>
        <begin position="406"/>
        <end position="473"/>
    </location>
</feature>
<dbReference type="KEGG" id="tsv:DSM104635_02995"/>
<dbReference type="AlphaFoldDB" id="A0A6I6MTN4"/>
<organism evidence="5 6">
    <name type="scientific">Terricaulis silvestris</name>
    <dbReference type="NCBI Taxonomy" id="2686094"/>
    <lineage>
        <taxon>Bacteria</taxon>
        <taxon>Pseudomonadati</taxon>
        <taxon>Pseudomonadota</taxon>
        <taxon>Alphaproteobacteria</taxon>
        <taxon>Caulobacterales</taxon>
        <taxon>Caulobacteraceae</taxon>
        <taxon>Terricaulis</taxon>
    </lineage>
</organism>
<sequence>MKRREITLPPQDAVKLPMGVLPAYHAARTPKAPAITVDHHTVTFGELEASANRRARMMAARGVGQDDLVMLSAPNGLAFYETAFAAWKLGASVCHVNARLPDPELSAIVDLARPKLIVGAAPAGWSTETHLLPDAPVDQSLSPEALEPSVARHWKVSTSGGSTGRPKLIVDRMPSLWSPEFGSLGQRPGDVTVNPAPLYHNAPFGLMHVMLFIGGHVVEMKRFEPCRMLELVARWRATWLYLVPTMMHRIWRIAPEKRERHDLSSLELIIHMAAACPVWLKENWIDWLGPDVLWELYGGTEVLGATIINGREWLEHKGSVGRLWMGKGMKVLDERGDECAPGQIGEIYFDVSGGQPYEYVGAEARRRGDWQSFGDMGYLDADGYLYIADRRTDMIISGGANVYPAEVEAALEEHPNVGSSVVIGLPDDDLGHRVHALVELAPNAKADAHGLKVFLATRISGHKIPKTFEFTSEPLRDEAGKVRRSALRDERL</sequence>
<dbReference type="Gene3D" id="3.30.300.30">
    <property type="match status" value="1"/>
</dbReference>
<evidence type="ECO:0000259" key="4">
    <source>
        <dbReference type="Pfam" id="PF13193"/>
    </source>
</evidence>
<dbReference type="GO" id="GO:0004467">
    <property type="term" value="F:long-chain fatty acid-CoA ligase activity"/>
    <property type="evidence" value="ECO:0007669"/>
    <property type="project" value="UniProtKB-EC"/>
</dbReference>
<proteinExistence type="inferred from homology"/>
<dbReference type="RefSeq" id="WP_158766945.1">
    <property type="nucleotide sequence ID" value="NZ_CP047045.1"/>
</dbReference>
<keyword evidence="2 5" id="KW-0436">Ligase</keyword>
<evidence type="ECO:0000259" key="3">
    <source>
        <dbReference type="Pfam" id="PF00501"/>
    </source>
</evidence>
<evidence type="ECO:0000256" key="2">
    <source>
        <dbReference type="ARBA" id="ARBA00022598"/>
    </source>
</evidence>
<evidence type="ECO:0000313" key="6">
    <source>
        <dbReference type="Proteomes" id="UP000431269"/>
    </source>
</evidence>
<name>A0A6I6MTN4_9CAUL</name>
<dbReference type="EMBL" id="CP047045">
    <property type="protein sequence ID" value="QGZ96137.1"/>
    <property type="molecule type" value="Genomic_DNA"/>
</dbReference>
<dbReference type="PANTHER" id="PTHR43201">
    <property type="entry name" value="ACYL-COA SYNTHETASE"/>
    <property type="match status" value="1"/>
</dbReference>
<evidence type="ECO:0000256" key="1">
    <source>
        <dbReference type="ARBA" id="ARBA00006432"/>
    </source>
</evidence>
<protein>
    <submittedName>
        <fullName evidence="5">Long-chain-fatty-acid--CoA ligase FadD13</fullName>
        <ecNumber evidence="5">6.2.1.3</ecNumber>
    </submittedName>
</protein>
<gene>
    <name evidence="5" type="ORF">DSM104635_02995</name>
</gene>
<dbReference type="Gene3D" id="3.40.50.12780">
    <property type="entry name" value="N-terminal domain of ligase-like"/>
    <property type="match status" value="1"/>
</dbReference>
<dbReference type="PANTHER" id="PTHR43201:SF5">
    <property type="entry name" value="MEDIUM-CHAIN ACYL-COA LIGASE ACSF2, MITOCHONDRIAL"/>
    <property type="match status" value="1"/>
</dbReference>
<keyword evidence="6" id="KW-1185">Reference proteome</keyword>
<dbReference type="Pfam" id="PF13193">
    <property type="entry name" value="AMP-binding_C"/>
    <property type="match status" value="1"/>
</dbReference>
<accession>A0A6I6MTN4</accession>
<reference evidence="6" key="1">
    <citation type="submission" date="2019-12" db="EMBL/GenBank/DDBJ databases">
        <title>Complete genome of Terracaulis silvestris 0127_4.</title>
        <authorList>
            <person name="Vieira S."/>
            <person name="Riedel T."/>
            <person name="Sproer C."/>
            <person name="Pascual J."/>
            <person name="Boedeker C."/>
            <person name="Overmann J."/>
        </authorList>
    </citation>
    <scope>NUCLEOTIDE SEQUENCE [LARGE SCALE GENOMIC DNA]</scope>
    <source>
        <strain evidence="6">0127_4</strain>
    </source>
</reference>
<dbReference type="GO" id="GO:0031956">
    <property type="term" value="F:medium-chain fatty acid-CoA ligase activity"/>
    <property type="evidence" value="ECO:0007669"/>
    <property type="project" value="TreeGrafter"/>
</dbReference>
<dbReference type="InterPro" id="IPR000873">
    <property type="entry name" value="AMP-dep_synth/lig_dom"/>
</dbReference>
<dbReference type="SUPFAM" id="SSF56801">
    <property type="entry name" value="Acetyl-CoA synthetase-like"/>
    <property type="match status" value="1"/>
</dbReference>
<dbReference type="InterPro" id="IPR042099">
    <property type="entry name" value="ANL_N_sf"/>
</dbReference>
<dbReference type="Pfam" id="PF00501">
    <property type="entry name" value="AMP-binding"/>
    <property type="match status" value="1"/>
</dbReference>
<dbReference type="InterPro" id="IPR025110">
    <property type="entry name" value="AMP-bd_C"/>
</dbReference>
<dbReference type="Proteomes" id="UP000431269">
    <property type="component" value="Chromosome"/>
</dbReference>
<comment type="similarity">
    <text evidence="1">Belongs to the ATP-dependent AMP-binding enzyme family.</text>
</comment>
<dbReference type="EC" id="6.2.1.3" evidence="5"/>
<evidence type="ECO:0000313" key="5">
    <source>
        <dbReference type="EMBL" id="QGZ96137.1"/>
    </source>
</evidence>